<dbReference type="OrthoDB" id="2735411at2"/>
<keyword evidence="1" id="KW-0812">Transmembrane</keyword>
<dbReference type="Proteomes" id="UP000316626">
    <property type="component" value="Unassembled WGS sequence"/>
</dbReference>
<comment type="caution">
    <text evidence="2">The sequence shown here is derived from an EMBL/GenBank/DDBJ whole genome shotgun (WGS) entry which is preliminary data.</text>
</comment>
<feature type="transmembrane region" description="Helical" evidence="1">
    <location>
        <begin position="64"/>
        <end position="81"/>
    </location>
</feature>
<evidence type="ECO:0000256" key="1">
    <source>
        <dbReference type="SAM" id="Phobius"/>
    </source>
</evidence>
<keyword evidence="3" id="KW-1185">Reference proteome</keyword>
<keyword evidence="1" id="KW-0472">Membrane</keyword>
<accession>A0A544TDM6</accession>
<dbReference type="RefSeq" id="WP_142644318.1">
    <property type="nucleotide sequence ID" value="NZ_VDGI01000048.1"/>
</dbReference>
<reference evidence="2 3" key="1">
    <citation type="submission" date="2019-06" db="EMBL/GenBank/DDBJ databases">
        <title>Psychrobacillus vulpis sp. nov., a new species isolated from feces of a red fox that inhabits in The Tablas de Daimiel Natural Park, Albacete, Spain.</title>
        <authorList>
            <person name="Rodriguez M."/>
            <person name="Reina J.C."/>
            <person name="Bejar V."/>
            <person name="Llamas I."/>
        </authorList>
    </citation>
    <scope>NUCLEOTIDE SEQUENCE [LARGE SCALE GENOMIC DNA]</scope>
    <source>
        <strain evidence="2 3">Z8</strain>
    </source>
</reference>
<evidence type="ECO:0000313" key="2">
    <source>
        <dbReference type="EMBL" id="TQR15499.1"/>
    </source>
</evidence>
<evidence type="ECO:0000313" key="3">
    <source>
        <dbReference type="Proteomes" id="UP000316626"/>
    </source>
</evidence>
<organism evidence="2 3">
    <name type="scientific">Psychrobacillus vulpis</name>
    <dbReference type="NCBI Taxonomy" id="2325572"/>
    <lineage>
        <taxon>Bacteria</taxon>
        <taxon>Bacillati</taxon>
        <taxon>Bacillota</taxon>
        <taxon>Bacilli</taxon>
        <taxon>Bacillales</taxon>
        <taxon>Bacillaceae</taxon>
        <taxon>Psychrobacillus</taxon>
    </lineage>
</organism>
<dbReference type="EMBL" id="VDGI01000048">
    <property type="protein sequence ID" value="TQR15499.1"/>
    <property type="molecule type" value="Genomic_DNA"/>
</dbReference>
<name>A0A544TDM6_9BACI</name>
<proteinExistence type="predicted"/>
<dbReference type="AlphaFoldDB" id="A0A544TDM6"/>
<gene>
    <name evidence="2" type="ORF">FG384_19320</name>
</gene>
<protein>
    <submittedName>
        <fullName evidence="2">Uncharacterized protein</fullName>
    </submittedName>
</protein>
<sequence length="100" mass="11623">MSYINEFQNFLDFYLLMKILELLLVTSCISTIIFLLTKNQYVSYLSSAPILYVISLLQHVSTHFFLLVLAMTVQAIVIVAIQHQRKKKKIQKVQEKTVTN</sequence>
<feature type="transmembrane region" description="Helical" evidence="1">
    <location>
        <begin position="13"/>
        <end position="36"/>
    </location>
</feature>
<keyword evidence="1" id="KW-1133">Transmembrane helix</keyword>